<dbReference type="InterPro" id="IPR011990">
    <property type="entry name" value="TPR-like_helical_dom_sf"/>
</dbReference>
<dbReference type="Pfam" id="PF25058">
    <property type="entry name" value="ARM_TT21"/>
    <property type="match status" value="1"/>
</dbReference>
<evidence type="ECO:0000313" key="4">
    <source>
        <dbReference type="EMBL" id="CBI43286.1"/>
    </source>
</evidence>
<dbReference type="Pfam" id="PF13429">
    <property type="entry name" value="TPR_15"/>
    <property type="match status" value="1"/>
</dbReference>
<proteinExistence type="predicted"/>
<evidence type="ECO:0000256" key="3">
    <source>
        <dbReference type="PROSITE-ProRule" id="PRU00339"/>
    </source>
</evidence>
<accession>A0A9P1JI97</accession>
<dbReference type="AlphaFoldDB" id="A0A9P1JI97"/>
<feature type="repeat" description="TPR" evidence="3">
    <location>
        <begin position="283"/>
        <end position="316"/>
    </location>
</feature>
<dbReference type="PANTHER" id="PTHR45586">
    <property type="entry name" value="TPR REPEAT-CONTAINING PROTEIN PA4667"/>
    <property type="match status" value="1"/>
</dbReference>
<reference evidence="4 5" key="1">
    <citation type="journal article" date="2011" name="Int. J. Syst. Evol. Microbiol.">
        <title>Relationship of Bacillus amyloliquefaciens clades associated with strains DSM 7T and FZB42T: a proposal for Bacillus amyloliquefaciens subsp. amyloliquefaciens subsp. nov. and Bacillus amyloliquefaciens subsp. plantarum subsp. nov. based on complete genome sequence comparisons.</title>
        <authorList>
            <person name="Borriss R."/>
            <person name="Chen X.H."/>
            <person name="Rueckert C."/>
            <person name="Blom J."/>
            <person name="Becker A."/>
            <person name="Baumgarth B."/>
            <person name="Fan B."/>
            <person name="Pukall R."/>
            <person name="Schumann P."/>
            <person name="Sproer C."/>
            <person name="Junge H."/>
            <person name="Vater J."/>
            <person name="Puhler A."/>
            <person name="Klenk H.P."/>
        </authorList>
    </citation>
    <scope>NUCLEOTIDE SEQUENCE [LARGE SCALE GENOMIC DNA]</scope>
    <source>
        <strain evidence="5">DSM 7</strain>
    </source>
</reference>
<dbReference type="Gene3D" id="1.25.40.10">
    <property type="entry name" value="Tetratricopeptide repeat domain"/>
    <property type="match status" value="3"/>
</dbReference>
<evidence type="ECO:0000256" key="1">
    <source>
        <dbReference type="ARBA" id="ARBA00022737"/>
    </source>
</evidence>
<keyword evidence="1" id="KW-0677">Repeat</keyword>
<name>A0A9P1JI97_BACAS</name>
<sequence>MRYRKRKDRSDLNTLIQEAIKLVEAGETEKGLKALSKAETQLHDEDKAIAAQLYYEWGNAEKALTLISDLHDLYPEESELTNFYAELLIDIDEEEKALEVLETISPEDPSYAESLLLMADLYQMQGLFEVSEQKLLQAKAMLKDEPVIDFALGELYFTQGAYAKAVPYYEETAKERNEIGGVNVHQRLAESLSAAGEFEEALSWYEKAAAEHTEPNTIFGYGFTAYQAGMLKTAIKQLSDLKGLDPSYSSLYMPLAKSFEAEGMYEDALKTAKEGITYDEYNKELFLYAGKMALKLGNEDEGKKLLQEALALDPGYVEALHTLLAVYHKEESFEEIIDLIQEVRGYGEEDPKYNWYLASAYTGLEQYAEAKKSFEAAYLHYQEDRDFLYEYAHFLLEEGLQKEALPLLKQVLSMDGTNEELEETILRIEDEFLR</sequence>
<protein>
    <recommendedName>
        <fullName evidence="6">Tetratricopeptide repeat protein</fullName>
    </recommendedName>
</protein>
<dbReference type="Pfam" id="PF13176">
    <property type="entry name" value="TPR_7"/>
    <property type="match status" value="1"/>
</dbReference>
<dbReference type="PANTHER" id="PTHR45586:SF15">
    <property type="entry name" value="TPR REPEAT-CONTAINING PROTEIN YPIA"/>
    <property type="match status" value="1"/>
</dbReference>
<evidence type="ECO:0000313" key="5">
    <source>
        <dbReference type="Proteomes" id="UP000006562"/>
    </source>
</evidence>
<reference evidence="5" key="2">
    <citation type="journal article" date="2011" name="J. Biotechnol.">
        <title>Genome sequence of B. amyloliquefaciens type strain DSM7(T) reveals differences to plant-associated B. amyloliquefaciens FZB42.</title>
        <authorList>
            <person name="Ruckert C."/>
            <person name="Blom J."/>
            <person name="Chen X."/>
            <person name="Reva O."/>
            <person name="Borriss R."/>
        </authorList>
    </citation>
    <scope>NUCLEOTIDE SEQUENCE [LARGE SCALE GENOMIC DNA]</scope>
    <source>
        <strain evidence="5">DSM 7</strain>
    </source>
</reference>
<dbReference type="InterPro" id="IPR019734">
    <property type="entry name" value="TPR_rpt"/>
</dbReference>
<dbReference type="InterPro" id="IPR051012">
    <property type="entry name" value="CellSynth/LPSAsmb/PSIAsmb"/>
</dbReference>
<dbReference type="PROSITE" id="PS50005">
    <property type="entry name" value="TPR"/>
    <property type="match status" value="1"/>
</dbReference>
<dbReference type="KEGG" id="bao:BAMF_2160"/>
<evidence type="ECO:0008006" key="6">
    <source>
        <dbReference type="Google" id="ProtNLM"/>
    </source>
</evidence>
<keyword evidence="2 3" id="KW-0802">TPR repeat</keyword>
<dbReference type="EMBL" id="FN597644">
    <property type="protein sequence ID" value="CBI43286.1"/>
    <property type="molecule type" value="Genomic_DNA"/>
</dbReference>
<gene>
    <name evidence="4" type="primary">ypiA</name>
    <name evidence="4" type="ordered locus">BAMF_2160</name>
</gene>
<dbReference type="Proteomes" id="UP000006562">
    <property type="component" value="Chromosome"/>
</dbReference>
<evidence type="ECO:0000256" key="2">
    <source>
        <dbReference type="ARBA" id="ARBA00022803"/>
    </source>
</evidence>
<organism evidence="4 5">
    <name type="scientific">Bacillus amyloliquefaciens (strain ATCC 23350 / DSM 7 / BCRC 11601 / CCUG 28519 / NBRC 15535 / NRRL B-14393 / F)</name>
    <dbReference type="NCBI Taxonomy" id="692420"/>
    <lineage>
        <taxon>Bacteria</taxon>
        <taxon>Bacillati</taxon>
        <taxon>Bacillota</taxon>
        <taxon>Bacilli</taxon>
        <taxon>Bacillales</taxon>
        <taxon>Bacillaceae</taxon>
        <taxon>Bacillus</taxon>
        <taxon>Bacillus amyloliquefaciens group</taxon>
    </lineage>
</organism>
<keyword evidence="5" id="KW-1185">Reference proteome</keyword>
<dbReference type="SMART" id="SM00028">
    <property type="entry name" value="TPR"/>
    <property type="match status" value="6"/>
</dbReference>
<dbReference type="SUPFAM" id="SSF48452">
    <property type="entry name" value="TPR-like"/>
    <property type="match status" value="2"/>
</dbReference>